<dbReference type="SMART" id="SM00382">
    <property type="entry name" value="AAA"/>
    <property type="match status" value="1"/>
</dbReference>
<keyword evidence="10" id="KW-1185">Reference proteome</keyword>
<dbReference type="GO" id="GO:0006508">
    <property type="term" value="P:proteolysis"/>
    <property type="evidence" value="ECO:0007669"/>
    <property type="project" value="UniProtKB-KW"/>
</dbReference>
<dbReference type="SUPFAM" id="SSF52540">
    <property type="entry name" value="P-loop containing nucleoside triphosphate hydrolases"/>
    <property type="match status" value="1"/>
</dbReference>
<keyword evidence="3" id="KW-0645">Protease</keyword>
<dbReference type="Pfam" id="PF01434">
    <property type="entry name" value="Peptidase_M41"/>
    <property type="match status" value="1"/>
</dbReference>
<evidence type="ECO:0000256" key="4">
    <source>
        <dbReference type="ARBA" id="ARBA00022741"/>
    </source>
</evidence>
<dbReference type="CDD" id="cd19501">
    <property type="entry name" value="RecA-like_FtsH"/>
    <property type="match status" value="1"/>
</dbReference>
<reference evidence="9" key="1">
    <citation type="submission" date="2020-12" db="EMBL/GenBank/DDBJ databases">
        <authorList>
            <person name="Iha C."/>
        </authorList>
    </citation>
    <scope>NUCLEOTIDE SEQUENCE</scope>
</reference>
<dbReference type="GO" id="GO:0004176">
    <property type="term" value="F:ATP-dependent peptidase activity"/>
    <property type="evidence" value="ECO:0007669"/>
    <property type="project" value="InterPro"/>
</dbReference>
<dbReference type="GO" id="GO:0004222">
    <property type="term" value="F:metalloendopeptidase activity"/>
    <property type="evidence" value="ECO:0007669"/>
    <property type="project" value="InterPro"/>
</dbReference>
<dbReference type="PANTHER" id="PTHR23076:SF111">
    <property type="entry name" value="INACTIVE ATP-DEPENDENT ZINC METALLOPROTEASE FTSHI 1, CHLOROPLASTIC-RELATED"/>
    <property type="match status" value="1"/>
</dbReference>
<dbReference type="Proteomes" id="UP000708148">
    <property type="component" value="Unassembled WGS sequence"/>
</dbReference>
<dbReference type="InterPro" id="IPR003593">
    <property type="entry name" value="AAA+_ATPase"/>
</dbReference>
<dbReference type="GO" id="GO:0045037">
    <property type="term" value="P:protein import into chloroplast stroma"/>
    <property type="evidence" value="ECO:0007669"/>
    <property type="project" value="TreeGrafter"/>
</dbReference>
<comment type="caution">
    <text evidence="9">The sequence shown here is derived from an EMBL/GenBank/DDBJ whole genome shotgun (WGS) entry which is preliminary data.</text>
</comment>
<keyword evidence="5" id="KW-0378">Hydrolase</keyword>
<dbReference type="InterPro" id="IPR027417">
    <property type="entry name" value="P-loop_NTPase"/>
</dbReference>
<dbReference type="AlphaFoldDB" id="A0A8S1J8C7"/>
<evidence type="ECO:0000256" key="1">
    <source>
        <dbReference type="ARBA" id="ARBA00010044"/>
    </source>
</evidence>
<dbReference type="EMBL" id="CAJHUC010001793">
    <property type="protein sequence ID" value="CAD7702334.1"/>
    <property type="molecule type" value="Genomic_DNA"/>
</dbReference>
<accession>A0A8S1J8C7</accession>
<evidence type="ECO:0000256" key="3">
    <source>
        <dbReference type="ARBA" id="ARBA00022670"/>
    </source>
</evidence>
<comment type="similarity">
    <text evidence="1">In the C-terminal section; belongs to the peptidase M41 family.</text>
</comment>
<dbReference type="FunFam" id="1.10.8.60:FF:000001">
    <property type="entry name" value="ATP-dependent zinc metalloprotease FtsH"/>
    <property type="match status" value="1"/>
</dbReference>
<organism evidence="9 10">
    <name type="scientific">Ostreobium quekettii</name>
    <dbReference type="NCBI Taxonomy" id="121088"/>
    <lineage>
        <taxon>Eukaryota</taxon>
        <taxon>Viridiplantae</taxon>
        <taxon>Chlorophyta</taxon>
        <taxon>core chlorophytes</taxon>
        <taxon>Ulvophyceae</taxon>
        <taxon>TCBD clade</taxon>
        <taxon>Bryopsidales</taxon>
        <taxon>Ostreobineae</taxon>
        <taxon>Ostreobiaceae</taxon>
        <taxon>Ostreobium</taxon>
    </lineage>
</organism>
<dbReference type="OrthoDB" id="2016698at2759"/>
<dbReference type="InterPro" id="IPR041569">
    <property type="entry name" value="AAA_lid_3"/>
</dbReference>
<name>A0A8S1J8C7_9CHLO</name>
<evidence type="ECO:0000256" key="7">
    <source>
        <dbReference type="SAM" id="Phobius"/>
    </source>
</evidence>
<gene>
    <name evidence="9" type="ORF">OSTQU699_LOCUS7691</name>
</gene>
<evidence type="ECO:0000256" key="5">
    <source>
        <dbReference type="ARBA" id="ARBA00022801"/>
    </source>
</evidence>
<feature type="domain" description="AAA+ ATPase" evidence="8">
    <location>
        <begin position="315"/>
        <end position="455"/>
    </location>
</feature>
<feature type="transmembrane region" description="Helical" evidence="7">
    <location>
        <begin position="226"/>
        <end position="249"/>
    </location>
</feature>
<evidence type="ECO:0000256" key="2">
    <source>
        <dbReference type="ARBA" id="ARBA00010550"/>
    </source>
</evidence>
<dbReference type="Gene3D" id="3.40.50.300">
    <property type="entry name" value="P-loop containing nucleotide triphosphate hydrolases"/>
    <property type="match status" value="1"/>
</dbReference>
<dbReference type="Gene3D" id="1.20.58.760">
    <property type="entry name" value="Peptidase M41"/>
    <property type="match status" value="1"/>
</dbReference>
<keyword evidence="7" id="KW-0812">Transmembrane</keyword>
<dbReference type="InterPro" id="IPR003959">
    <property type="entry name" value="ATPase_AAA_core"/>
</dbReference>
<proteinExistence type="inferred from homology"/>
<protein>
    <recommendedName>
        <fullName evidence="8">AAA+ ATPase domain-containing protein</fullName>
    </recommendedName>
</protein>
<sequence>MYNPQALTNIAKKGPTLGDLRLEHEVLVEDEKGNVDTETLEFIPPSVLGSTSYDLEPKWSELPQMSFMEFYHGLLERNWVSDEYNPQAEPWKLEFFKDSGRIFRPSFSGYRAIVEKADRSRVWVDMPSPGRESFIRDVAVDRAVGASQPAPARLSPLPSEYGYNQVFEQIFQAFEQKMPSKGLNEYLKQGWVQKENYEYKCPGDELLDVSFHLSPQEPSLRGFWDILPSILFASFAFSFLGICLAVGIFRPRKQMPTDPMQAMEFAQSKGRARMDGRTDIQFADVAGLETIIKDLQDIVKFLQDPKKYEKLGAKPPKGVLLEGPPGTGKTLVAKAIAGEAGVPFYQMSGSEFVEAIVGVGAARVRDLFKRARAQDEACIIFVDEIDALGTKRAEAGIQTNEEREQTLNQLLTEMDGFTPEQGVVFVGATNRADLLDPALCRPGRFDRKLRVLKPDTEARLKILKVHAERRRMSDDIDLEQLARDLPGLSGAELENVLNESALEAVRKDSDVITPKHVYNAVERVLQGVRRPAQPDQLEVGKAMAIHEIGRAIIAIVIRRKTHNLEAVERVSMIARGKDWTRTIFYRGQDEDYTMTTKARLLERVRVILAGRAAEELVLGCATSYAVKDMEMAYRLVEKIVCNYGMSKLGITTYAPVTRGTGYMKRSFEVNVDNIDEDLFGRGLKGGMFQPSDVGQHKMLLEIHELLNEAYADCLDILARHADALEAGALVLLEKKELSGKELEKIVDDHPPKHLPATANDRGQLPARGLQQRDEVTSAGLSSDVKPALGVAKSKTEMSYASILHSLLGRTNANEPEG</sequence>
<evidence type="ECO:0000313" key="10">
    <source>
        <dbReference type="Proteomes" id="UP000708148"/>
    </source>
</evidence>
<dbReference type="Gene3D" id="1.10.8.60">
    <property type="match status" value="1"/>
</dbReference>
<dbReference type="InterPro" id="IPR000642">
    <property type="entry name" value="Peptidase_M41"/>
</dbReference>
<dbReference type="InterPro" id="IPR037219">
    <property type="entry name" value="Peptidase_M41-like"/>
</dbReference>
<keyword evidence="6" id="KW-0067">ATP-binding</keyword>
<dbReference type="Pfam" id="PF17862">
    <property type="entry name" value="AAA_lid_3"/>
    <property type="match status" value="1"/>
</dbReference>
<dbReference type="FunFam" id="3.40.50.300:FF:000352">
    <property type="entry name" value="ATP-dependent zinc metalloprotease FTSH 7, chloroplastic"/>
    <property type="match status" value="1"/>
</dbReference>
<dbReference type="SUPFAM" id="SSF140990">
    <property type="entry name" value="FtsH protease domain-like"/>
    <property type="match status" value="1"/>
</dbReference>
<evidence type="ECO:0000256" key="6">
    <source>
        <dbReference type="ARBA" id="ARBA00022840"/>
    </source>
</evidence>
<evidence type="ECO:0000313" key="9">
    <source>
        <dbReference type="EMBL" id="CAD7702334.1"/>
    </source>
</evidence>
<keyword evidence="4" id="KW-0547">Nucleotide-binding</keyword>
<dbReference type="PANTHER" id="PTHR23076">
    <property type="entry name" value="METALLOPROTEASE M41 FTSH"/>
    <property type="match status" value="1"/>
</dbReference>
<comment type="similarity">
    <text evidence="2">In the N-terminal section; belongs to the AAA ATPase family.</text>
</comment>
<keyword evidence="7" id="KW-1133">Transmembrane helix</keyword>
<evidence type="ECO:0000259" key="8">
    <source>
        <dbReference type="SMART" id="SM00382"/>
    </source>
</evidence>
<dbReference type="GO" id="GO:0016887">
    <property type="term" value="F:ATP hydrolysis activity"/>
    <property type="evidence" value="ECO:0007669"/>
    <property type="project" value="InterPro"/>
</dbReference>
<keyword evidence="7" id="KW-0472">Membrane</keyword>
<dbReference type="GO" id="GO:0009507">
    <property type="term" value="C:chloroplast"/>
    <property type="evidence" value="ECO:0007669"/>
    <property type="project" value="TreeGrafter"/>
</dbReference>
<dbReference type="Pfam" id="PF00004">
    <property type="entry name" value="AAA"/>
    <property type="match status" value="1"/>
</dbReference>
<dbReference type="GO" id="GO:0005524">
    <property type="term" value="F:ATP binding"/>
    <property type="evidence" value="ECO:0007669"/>
    <property type="project" value="UniProtKB-KW"/>
</dbReference>